<dbReference type="HOGENOM" id="CLU_2687511_0_0_1"/>
<dbReference type="AlphaFoldDB" id="G2XZT0"/>
<evidence type="ECO:0000313" key="2">
    <source>
        <dbReference type="Proteomes" id="UP000008177"/>
    </source>
</evidence>
<sequence length="74" mass="8747">MFEMCLSRSKAQKTIAVLTTLQRTISQRNFYDSKASLVDDPLRSEDSQRGDRKKWFRAQETVIKIFVPYFLDLK</sequence>
<name>G2XZT0_BOTF4</name>
<organism evidence="1 2">
    <name type="scientific">Botryotinia fuckeliana (strain T4)</name>
    <name type="common">Noble rot fungus</name>
    <name type="synonym">Botrytis cinerea</name>
    <dbReference type="NCBI Taxonomy" id="999810"/>
    <lineage>
        <taxon>Eukaryota</taxon>
        <taxon>Fungi</taxon>
        <taxon>Dikarya</taxon>
        <taxon>Ascomycota</taxon>
        <taxon>Pezizomycotina</taxon>
        <taxon>Leotiomycetes</taxon>
        <taxon>Helotiales</taxon>
        <taxon>Sclerotiniaceae</taxon>
        <taxon>Botrytis</taxon>
    </lineage>
</organism>
<reference evidence="2" key="1">
    <citation type="journal article" date="2011" name="PLoS Genet.">
        <title>Genomic analysis of the necrotrophic fungal pathogens Sclerotinia sclerotiorum and Botrytis cinerea.</title>
        <authorList>
            <person name="Amselem J."/>
            <person name="Cuomo C.A."/>
            <person name="van Kan J.A."/>
            <person name="Viaud M."/>
            <person name="Benito E.P."/>
            <person name="Couloux A."/>
            <person name="Coutinho P.M."/>
            <person name="de Vries R.P."/>
            <person name="Dyer P.S."/>
            <person name="Fillinger S."/>
            <person name="Fournier E."/>
            <person name="Gout L."/>
            <person name="Hahn M."/>
            <person name="Kohn L."/>
            <person name="Lapalu N."/>
            <person name="Plummer K.M."/>
            <person name="Pradier J.M."/>
            <person name="Quevillon E."/>
            <person name="Sharon A."/>
            <person name="Simon A."/>
            <person name="ten Have A."/>
            <person name="Tudzynski B."/>
            <person name="Tudzynski P."/>
            <person name="Wincker P."/>
            <person name="Andrew M."/>
            <person name="Anthouard V."/>
            <person name="Beever R.E."/>
            <person name="Beffa R."/>
            <person name="Benoit I."/>
            <person name="Bouzid O."/>
            <person name="Brault B."/>
            <person name="Chen Z."/>
            <person name="Choquer M."/>
            <person name="Collemare J."/>
            <person name="Cotton P."/>
            <person name="Danchin E.G."/>
            <person name="Da Silva C."/>
            <person name="Gautier A."/>
            <person name="Giraud C."/>
            <person name="Giraud T."/>
            <person name="Gonzalez C."/>
            <person name="Grossetete S."/>
            <person name="Guldener U."/>
            <person name="Henrissat B."/>
            <person name="Howlett B.J."/>
            <person name="Kodira C."/>
            <person name="Kretschmer M."/>
            <person name="Lappartient A."/>
            <person name="Leroch M."/>
            <person name="Levis C."/>
            <person name="Mauceli E."/>
            <person name="Neuveglise C."/>
            <person name="Oeser B."/>
            <person name="Pearson M."/>
            <person name="Poulain J."/>
            <person name="Poussereau N."/>
            <person name="Quesneville H."/>
            <person name="Rascle C."/>
            <person name="Schumacher J."/>
            <person name="Segurens B."/>
            <person name="Sexton A."/>
            <person name="Silva E."/>
            <person name="Sirven C."/>
            <person name="Soanes D.M."/>
            <person name="Talbot N.J."/>
            <person name="Templeton M."/>
            <person name="Yandava C."/>
            <person name="Yarden O."/>
            <person name="Zeng Q."/>
            <person name="Rollins J.A."/>
            <person name="Lebrun M.H."/>
            <person name="Dickman M."/>
        </authorList>
    </citation>
    <scope>NUCLEOTIDE SEQUENCE [LARGE SCALE GENOMIC DNA]</scope>
    <source>
        <strain evidence="2">T4</strain>
    </source>
</reference>
<protein>
    <submittedName>
        <fullName evidence="1">Uncharacterized protein</fullName>
    </submittedName>
</protein>
<proteinExistence type="predicted"/>
<dbReference type="InParanoid" id="G2XZT0"/>
<dbReference type="Proteomes" id="UP000008177">
    <property type="component" value="Unplaced contigs"/>
</dbReference>
<dbReference type="EMBL" id="FQ790278">
    <property type="protein sequence ID" value="CCD45967.1"/>
    <property type="molecule type" value="Genomic_DNA"/>
</dbReference>
<evidence type="ECO:0000313" key="1">
    <source>
        <dbReference type="EMBL" id="CCD45967.1"/>
    </source>
</evidence>
<gene>
    <name evidence="1" type="ORF">BofuT4_uP049850.1</name>
</gene>
<accession>G2XZT0</accession>